<comment type="caution">
    <text evidence="7">The sequence shown here is derived from an EMBL/GenBank/DDBJ whole genome shotgun (WGS) entry which is preliminary data.</text>
</comment>
<dbReference type="RefSeq" id="WP_022420324.1">
    <property type="nucleotide sequence ID" value="NZ_CABKNA010000002.1"/>
</dbReference>
<name>A0A415PC75_9FIRM</name>
<keyword evidence="2" id="KW-0805">Transcription regulation</keyword>
<keyword evidence="4" id="KW-0804">Transcription</keyword>
<proteinExistence type="inferred from homology"/>
<gene>
    <name evidence="7" type="ORF">DWZ83_06315</name>
    <name evidence="6" type="ORF">KHZ85_00925</name>
</gene>
<dbReference type="PROSITE" id="PS50931">
    <property type="entry name" value="HTH_LYSR"/>
    <property type="match status" value="1"/>
</dbReference>
<dbReference type="Gene3D" id="1.10.10.10">
    <property type="entry name" value="Winged helix-like DNA-binding domain superfamily/Winged helix DNA-binding domain"/>
    <property type="match status" value="1"/>
</dbReference>
<dbReference type="PRINTS" id="PR00039">
    <property type="entry name" value="HTHLYSR"/>
</dbReference>
<dbReference type="Pfam" id="PF03466">
    <property type="entry name" value="LysR_substrate"/>
    <property type="match status" value="1"/>
</dbReference>
<dbReference type="SUPFAM" id="SSF53850">
    <property type="entry name" value="Periplasmic binding protein-like II"/>
    <property type="match status" value="1"/>
</dbReference>
<evidence type="ECO:0000313" key="7">
    <source>
        <dbReference type="EMBL" id="RHM10354.1"/>
    </source>
</evidence>
<accession>A0A415PC75</accession>
<dbReference type="Gene3D" id="3.40.190.290">
    <property type="match status" value="1"/>
</dbReference>
<sequence length="292" mass="32651">MTLRHLMIFTAVVDHGGMSKAAHSLHISQPSVSQAISELEHFYGVKLFERLSKKLYLTNEGKLLLSFSRHILDSYKQMEEAMHQASEKTHIQIGCSVSIGTCLINDILHTAEDKLPQCSFEVTVTNSSNIEQALLNNQVDIGLIEGTINNEQLIALPFCEDELVLVCGKNHPLANHTTLSLAMLDGQNYVSRESGSADKNQYEKLLEEHKIKLHRSFCATSTEAIKNAVIAGRGIAIFSKRMVEEEVKNGVLSILSIENLSVIRSFHFVVHKNKYMSEPLTKLQQLCLEGNY</sequence>
<evidence type="ECO:0000256" key="2">
    <source>
        <dbReference type="ARBA" id="ARBA00023015"/>
    </source>
</evidence>
<evidence type="ECO:0000256" key="4">
    <source>
        <dbReference type="ARBA" id="ARBA00023163"/>
    </source>
</evidence>
<evidence type="ECO:0000313" key="8">
    <source>
        <dbReference type="Proteomes" id="UP000284868"/>
    </source>
</evidence>
<comment type="similarity">
    <text evidence="1">Belongs to the LysR transcriptional regulatory family.</text>
</comment>
<evidence type="ECO:0000259" key="5">
    <source>
        <dbReference type="PROSITE" id="PS50931"/>
    </source>
</evidence>
<dbReference type="Proteomes" id="UP000284868">
    <property type="component" value="Unassembled WGS sequence"/>
</dbReference>
<feature type="domain" description="HTH lysR-type" evidence="5">
    <location>
        <begin position="1"/>
        <end position="58"/>
    </location>
</feature>
<dbReference type="OrthoDB" id="9785745at2"/>
<reference evidence="7 8" key="1">
    <citation type="submission" date="2018-08" db="EMBL/GenBank/DDBJ databases">
        <title>A genome reference for cultivated species of the human gut microbiota.</title>
        <authorList>
            <person name="Zou Y."/>
            <person name="Xue W."/>
            <person name="Luo G."/>
        </authorList>
    </citation>
    <scope>NUCLEOTIDE SEQUENCE [LARGE SCALE GENOMIC DNA]</scope>
    <source>
        <strain evidence="7 8">AF35-6BH</strain>
    </source>
</reference>
<dbReference type="AlphaFoldDB" id="A0A415PC75"/>
<dbReference type="PANTHER" id="PTHR30126:SF39">
    <property type="entry name" value="HTH-TYPE TRANSCRIPTIONAL REGULATOR CYSL"/>
    <property type="match status" value="1"/>
</dbReference>
<evidence type="ECO:0000256" key="1">
    <source>
        <dbReference type="ARBA" id="ARBA00009437"/>
    </source>
</evidence>
<reference evidence="6" key="2">
    <citation type="submission" date="2021-02" db="EMBL/GenBank/DDBJ databases">
        <title>Infant gut strain persistence is associated with maternal origin, phylogeny, and functional potential including surface adhesion and iron acquisition.</title>
        <authorList>
            <person name="Lou Y.C."/>
        </authorList>
    </citation>
    <scope>NUCLEOTIDE SEQUENCE</scope>
    <source>
        <strain evidence="6">L3_108_103G1_dasL3_108_103G1_concoct_2</strain>
    </source>
</reference>
<dbReference type="PANTHER" id="PTHR30126">
    <property type="entry name" value="HTH-TYPE TRANSCRIPTIONAL REGULATOR"/>
    <property type="match status" value="1"/>
</dbReference>
<dbReference type="InterPro" id="IPR036390">
    <property type="entry name" value="WH_DNA-bd_sf"/>
</dbReference>
<protein>
    <submittedName>
        <fullName evidence="7">LysR family transcriptional regulator</fullName>
    </submittedName>
</protein>
<dbReference type="InterPro" id="IPR036388">
    <property type="entry name" value="WH-like_DNA-bd_sf"/>
</dbReference>
<dbReference type="GeneID" id="92793849"/>
<keyword evidence="8" id="KW-1185">Reference proteome</keyword>
<dbReference type="GO" id="GO:0003700">
    <property type="term" value="F:DNA-binding transcription factor activity"/>
    <property type="evidence" value="ECO:0007669"/>
    <property type="project" value="InterPro"/>
</dbReference>
<dbReference type="EMBL" id="QRPK01000028">
    <property type="protein sequence ID" value="RHM10354.1"/>
    <property type="molecule type" value="Genomic_DNA"/>
</dbReference>
<dbReference type="FunFam" id="1.10.10.10:FF:000001">
    <property type="entry name" value="LysR family transcriptional regulator"/>
    <property type="match status" value="1"/>
</dbReference>
<organism evidence="7 8">
    <name type="scientific">Amedibacillus dolichus</name>
    <dbReference type="NCBI Taxonomy" id="31971"/>
    <lineage>
        <taxon>Bacteria</taxon>
        <taxon>Bacillati</taxon>
        <taxon>Bacillota</taxon>
        <taxon>Erysipelotrichia</taxon>
        <taxon>Erysipelotrichales</taxon>
        <taxon>Erysipelotrichaceae</taxon>
        <taxon>Amedibacillus</taxon>
    </lineage>
</organism>
<evidence type="ECO:0000313" key="6">
    <source>
        <dbReference type="EMBL" id="MBS4883323.1"/>
    </source>
</evidence>
<dbReference type="GO" id="GO:0000976">
    <property type="term" value="F:transcription cis-regulatory region binding"/>
    <property type="evidence" value="ECO:0007669"/>
    <property type="project" value="TreeGrafter"/>
</dbReference>
<dbReference type="InterPro" id="IPR005119">
    <property type="entry name" value="LysR_subst-bd"/>
</dbReference>
<keyword evidence="3" id="KW-0238">DNA-binding</keyword>
<dbReference type="InterPro" id="IPR000847">
    <property type="entry name" value="LysR_HTH_N"/>
</dbReference>
<evidence type="ECO:0000256" key="3">
    <source>
        <dbReference type="ARBA" id="ARBA00023125"/>
    </source>
</evidence>
<dbReference type="EMBL" id="JAGZMZ010000002">
    <property type="protein sequence ID" value="MBS4883323.1"/>
    <property type="molecule type" value="Genomic_DNA"/>
</dbReference>
<dbReference type="Proteomes" id="UP000753219">
    <property type="component" value="Unassembled WGS sequence"/>
</dbReference>
<dbReference type="Pfam" id="PF00126">
    <property type="entry name" value="HTH_1"/>
    <property type="match status" value="1"/>
</dbReference>
<dbReference type="SUPFAM" id="SSF46785">
    <property type="entry name" value="Winged helix' DNA-binding domain"/>
    <property type="match status" value="1"/>
</dbReference>